<sequence length="271" mass="29471">MLCRRRAVQQRSRGRDCLCEYDYEDQGSSAGSVGCCSLLESDNDLHFLRIKFKTLAEICSPPRPPTPLTPQSTVTSEVDKVDHSTGLSLETKPPSIHGKSPDQNVSISQPSTSVMGLNSISTSIMHEQTYTSVSVHRQSSRSTSSTAQSPHISPVTAMLPSPGQMLLLQQQPVNYATTPVMQPLHYIVAEAPISNPQGMILCWGHTAGTLTLGGRRCGVVEGNQGVGTWLSSHSPEKVISRSFRRIRSEGGAKTCQGNTSVREQQGLRRDR</sequence>
<dbReference type="EMBL" id="JBCEZU010000434">
    <property type="protein sequence ID" value="KAK9519992.1"/>
    <property type="molecule type" value="Genomic_DNA"/>
</dbReference>
<dbReference type="AlphaFoldDB" id="A0AAW1ECN5"/>
<evidence type="ECO:0000313" key="2">
    <source>
        <dbReference type="EMBL" id="KAK9519992.1"/>
    </source>
</evidence>
<evidence type="ECO:0000313" key="3">
    <source>
        <dbReference type="Proteomes" id="UP001488805"/>
    </source>
</evidence>
<proteinExistence type="predicted"/>
<evidence type="ECO:0000256" key="1">
    <source>
        <dbReference type="SAM" id="MobiDB-lite"/>
    </source>
</evidence>
<accession>A0AAW1ECN5</accession>
<organism evidence="2 3">
    <name type="scientific">Zoarces viviparus</name>
    <name type="common">Viviparous eelpout</name>
    <name type="synonym">Blennius viviparus</name>
    <dbReference type="NCBI Taxonomy" id="48416"/>
    <lineage>
        <taxon>Eukaryota</taxon>
        <taxon>Metazoa</taxon>
        <taxon>Chordata</taxon>
        <taxon>Craniata</taxon>
        <taxon>Vertebrata</taxon>
        <taxon>Euteleostomi</taxon>
        <taxon>Actinopterygii</taxon>
        <taxon>Neopterygii</taxon>
        <taxon>Teleostei</taxon>
        <taxon>Neoteleostei</taxon>
        <taxon>Acanthomorphata</taxon>
        <taxon>Eupercaria</taxon>
        <taxon>Perciformes</taxon>
        <taxon>Cottioidei</taxon>
        <taxon>Zoarcales</taxon>
        <taxon>Zoarcidae</taxon>
        <taxon>Zoarcinae</taxon>
        <taxon>Zoarces</taxon>
    </lineage>
</organism>
<dbReference type="Proteomes" id="UP001488805">
    <property type="component" value="Unassembled WGS sequence"/>
</dbReference>
<feature type="region of interest" description="Disordered" evidence="1">
    <location>
        <begin position="250"/>
        <end position="271"/>
    </location>
</feature>
<feature type="compositionally biased region" description="Low complexity" evidence="1">
    <location>
        <begin position="134"/>
        <end position="149"/>
    </location>
</feature>
<gene>
    <name evidence="2" type="ORF">VZT92_022681</name>
</gene>
<comment type="caution">
    <text evidence="2">The sequence shown here is derived from an EMBL/GenBank/DDBJ whole genome shotgun (WGS) entry which is preliminary data.</text>
</comment>
<dbReference type="Gene3D" id="4.10.900.10">
    <property type="entry name" value="TCF3-CBD (Catenin binding domain)"/>
    <property type="match status" value="1"/>
</dbReference>
<reference evidence="2 3" key="1">
    <citation type="journal article" date="2024" name="Genome Biol. Evol.">
        <title>Chromosome-level genome assembly of the viviparous eelpout Zoarces viviparus.</title>
        <authorList>
            <person name="Fuhrmann N."/>
            <person name="Brasseur M.V."/>
            <person name="Bakowski C.E."/>
            <person name="Podsiadlowski L."/>
            <person name="Prost S."/>
            <person name="Krehenwinkel H."/>
            <person name="Mayer C."/>
        </authorList>
    </citation>
    <scope>NUCLEOTIDE SEQUENCE [LARGE SCALE GENOMIC DNA]</scope>
    <source>
        <strain evidence="2">NO-MEL_2022_Ind0_liver</strain>
    </source>
</reference>
<name>A0AAW1ECN5_ZOAVI</name>
<feature type="region of interest" description="Disordered" evidence="1">
    <location>
        <begin position="61"/>
        <end position="105"/>
    </location>
</feature>
<dbReference type="InterPro" id="IPR027397">
    <property type="entry name" value="Catenin-bd_sf"/>
</dbReference>
<keyword evidence="3" id="KW-1185">Reference proteome</keyword>
<protein>
    <submittedName>
        <fullName evidence="2">Uncharacterized protein</fullName>
    </submittedName>
</protein>
<feature type="region of interest" description="Disordered" evidence="1">
    <location>
        <begin position="134"/>
        <end position="157"/>
    </location>
</feature>
<dbReference type="GO" id="GO:0060429">
    <property type="term" value="P:epithelium development"/>
    <property type="evidence" value="ECO:0007669"/>
    <property type="project" value="UniProtKB-ARBA"/>
</dbReference>